<organism evidence="1 2">
    <name type="scientific">Cenococcum geophilum 1.58</name>
    <dbReference type="NCBI Taxonomy" id="794803"/>
    <lineage>
        <taxon>Eukaryota</taxon>
        <taxon>Fungi</taxon>
        <taxon>Dikarya</taxon>
        <taxon>Ascomycota</taxon>
        <taxon>Pezizomycotina</taxon>
        <taxon>Dothideomycetes</taxon>
        <taxon>Pleosporomycetidae</taxon>
        <taxon>Gloniales</taxon>
        <taxon>Gloniaceae</taxon>
        <taxon>Cenococcum</taxon>
    </lineage>
</organism>
<dbReference type="Proteomes" id="UP000250078">
    <property type="component" value="Unassembled WGS sequence"/>
</dbReference>
<dbReference type="EMBL" id="KV748245">
    <property type="protein sequence ID" value="OCK88279.1"/>
    <property type="molecule type" value="Genomic_DNA"/>
</dbReference>
<keyword evidence="2" id="KW-1185">Reference proteome</keyword>
<evidence type="ECO:0000313" key="2">
    <source>
        <dbReference type="Proteomes" id="UP000250078"/>
    </source>
</evidence>
<accession>A0ACC8EPH6</accession>
<protein>
    <submittedName>
        <fullName evidence="1">Uncharacterized protein</fullName>
    </submittedName>
</protein>
<gene>
    <name evidence="1" type="ORF">K441DRAFT_669439</name>
</gene>
<sequence>MDLILALMPLNPMRTLHRPVRERVLTACLMATGLLATAISGGQDGHVPYRVLGRSAFGDRHTFPLGLARGVGWHHRRLSAVYEVTG</sequence>
<evidence type="ECO:0000313" key="1">
    <source>
        <dbReference type="EMBL" id="OCK88279.1"/>
    </source>
</evidence>
<reference evidence="1 2" key="1">
    <citation type="journal article" date="2016" name="Nat. Commun.">
        <title>Ectomycorrhizal ecology is imprinted in the genome of the dominant symbiotic fungus Cenococcum geophilum.</title>
        <authorList>
            <consortium name="DOE Joint Genome Institute"/>
            <person name="Peter M."/>
            <person name="Kohler A."/>
            <person name="Ohm R.A."/>
            <person name="Kuo A."/>
            <person name="Krutzmann J."/>
            <person name="Morin E."/>
            <person name="Arend M."/>
            <person name="Barry K.W."/>
            <person name="Binder M."/>
            <person name="Choi C."/>
            <person name="Clum A."/>
            <person name="Copeland A."/>
            <person name="Grisel N."/>
            <person name="Haridas S."/>
            <person name="Kipfer T."/>
            <person name="LaButti K."/>
            <person name="Lindquist E."/>
            <person name="Lipzen A."/>
            <person name="Maire R."/>
            <person name="Meier B."/>
            <person name="Mihaltcheva S."/>
            <person name="Molinier V."/>
            <person name="Murat C."/>
            <person name="Poggeler S."/>
            <person name="Quandt C.A."/>
            <person name="Sperisen C."/>
            <person name="Tritt A."/>
            <person name="Tisserant E."/>
            <person name="Crous P.W."/>
            <person name="Henrissat B."/>
            <person name="Nehls U."/>
            <person name="Egli S."/>
            <person name="Spatafora J.W."/>
            <person name="Grigoriev I.V."/>
            <person name="Martin F.M."/>
        </authorList>
    </citation>
    <scope>NUCLEOTIDE SEQUENCE [LARGE SCALE GENOMIC DNA]</scope>
    <source>
        <strain evidence="1 2">1.58</strain>
    </source>
</reference>
<name>A0ACC8EPH6_9PEZI</name>
<proteinExistence type="predicted"/>